<gene>
    <name evidence="2" type="ORF">ACFO3J_17440</name>
</gene>
<proteinExistence type="predicted"/>
<dbReference type="PANTHER" id="PTHR42678">
    <property type="entry name" value="AMIDASE"/>
    <property type="match status" value="1"/>
</dbReference>
<dbReference type="Pfam" id="PF01425">
    <property type="entry name" value="Amidase"/>
    <property type="match status" value="1"/>
</dbReference>
<keyword evidence="3" id="KW-1185">Reference proteome</keyword>
<reference evidence="3" key="1">
    <citation type="journal article" date="2019" name="Int. J. Syst. Evol. Microbiol.">
        <title>The Global Catalogue of Microorganisms (GCM) 10K type strain sequencing project: providing services to taxonomists for standard genome sequencing and annotation.</title>
        <authorList>
            <consortium name="The Broad Institute Genomics Platform"/>
            <consortium name="The Broad Institute Genome Sequencing Center for Infectious Disease"/>
            <person name="Wu L."/>
            <person name="Ma J."/>
        </authorList>
    </citation>
    <scope>NUCLEOTIDE SEQUENCE [LARGE SCALE GENOMIC DNA]</scope>
    <source>
        <strain evidence="3">CGMCC 4.7237</strain>
    </source>
</reference>
<accession>A0ABV8HNR9</accession>
<evidence type="ECO:0000313" key="3">
    <source>
        <dbReference type="Proteomes" id="UP001595765"/>
    </source>
</evidence>
<dbReference type="RefSeq" id="WP_386430356.1">
    <property type="nucleotide sequence ID" value="NZ_JBHSBB010000012.1"/>
</dbReference>
<dbReference type="InterPro" id="IPR023631">
    <property type="entry name" value="Amidase_dom"/>
</dbReference>
<feature type="domain" description="Amidase" evidence="1">
    <location>
        <begin position="77"/>
        <end position="461"/>
    </location>
</feature>
<protein>
    <submittedName>
        <fullName evidence="2">Amidase family protein</fullName>
    </submittedName>
</protein>
<dbReference type="InterPro" id="IPR036928">
    <property type="entry name" value="AS_sf"/>
</dbReference>
<dbReference type="PANTHER" id="PTHR42678:SF34">
    <property type="entry name" value="OS04G0183300 PROTEIN"/>
    <property type="match status" value="1"/>
</dbReference>
<comment type="caution">
    <text evidence="2">The sequence shown here is derived from an EMBL/GenBank/DDBJ whole genome shotgun (WGS) entry which is preliminary data.</text>
</comment>
<dbReference type="EMBL" id="JBHSBB010000012">
    <property type="protein sequence ID" value="MFC4033261.1"/>
    <property type="molecule type" value="Genomic_DNA"/>
</dbReference>
<dbReference type="InterPro" id="IPR006311">
    <property type="entry name" value="TAT_signal"/>
</dbReference>
<name>A0ABV8HNR9_9ACTN</name>
<evidence type="ECO:0000259" key="1">
    <source>
        <dbReference type="Pfam" id="PF01425"/>
    </source>
</evidence>
<dbReference type="Proteomes" id="UP001595765">
    <property type="component" value="Unassembled WGS sequence"/>
</dbReference>
<dbReference type="Gene3D" id="3.90.1300.10">
    <property type="entry name" value="Amidase signature (AS) domain"/>
    <property type="match status" value="1"/>
</dbReference>
<organism evidence="2 3">
    <name type="scientific">Streptomyces polygonati</name>
    <dbReference type="NCBI Taxonomy" id="1617087"/>
    <lineage>
        <taxon>Bacteria</taxon>
        <taxon>Bacillati</taxon>
        <taxon>Actinomycetota</taxon>
        <taxon>Actinomycetes</taxon>
        <taxon>Kitasatosporales</taxon>
        <taxon>Streptomycetaceae</taxon>
        <taxon>Streptomyces</taxon>
    </lineage>
</organism>
<dbReference type="PROSITE" id="PS51318">
    <property type="entry name" value="TAT"/>
    <property type="match status" value="1"/>
</dbReference>
<sequence>MRSEPSRRLVLAGALPAAAGALGVVGLTVGPASAATKSPSPVSKAKSKSKFPADLESATVAELAGLLDSGRITSVQLTWEYLRRIEALDVQGPGLNTVRSLNPNALKEAGEADARRRRNRHNSPLLGIPVLLKDNIDAVGMPTTAGSVALKDSHPDKDAPLVALLRSAGAVILGKANLTEFANYLTNGMPGGYSSLGGQVLNVYDVSQTPSGSSAGPGAAASVGLATLTIGTETSGSILSPAAANSDVGVKPTVGLISRTGIVPIAASQDTAGPLVRTVADAAALLTVITGEDQEDPATAANPLVGHEFARDLSTTALRGARIGVVASQVPAAGTDNRTLWDAALAVLTARGATLVGVTLSTSSGIPGGSSVLSYEFKRDLNTYLARLPRNAPAKTLADIVAYNNAHSARALKFGQVLATASQAMDLSPGSADTAKYLADRAQDLMDSKDRIDALMADQNLTALLFANSGSAGIGAKAGYPSVSVPAGYQASNRRPFNIAFLGKAWSEPVLLGYAYDYEQASQLRRPPSALNPSLFDNVAL</sequence>
<evidence type="ECO:0000313" key="2">
    <source>
        <dbReference type="EMBL" id="MFC4033261.1"/>
    </source>
</evidence>
<dbReference type="SUPFAM" id="SSF75304">
    <property type="entry name" value="Amidase signature (AS) enzymes"/>
    <property type="match status" value="1"/>
</dbReference>